<dbReference type="GO" id="GO:0005975">
    <property type="term" value="P:carbohydrate metabolic process"/>
    <property type="evidence" value="ECO:0007669"/>
    <property type="project" value="InterPro"/>
</dbReference>
<evidence type="ECO:0000259" key="2">
    <source>
        <dbReference type="PROSITE" id="PS51352"/>
    </source>
</evidence>
<dbReference type="PIRSF" id="PIRSF006402">
    <property type="entry name" value="UCP006402_thioredoxin"/>
    <property type="match status" value="1"/>
</dbReference>
<reference key="1">
    <citation type="submission" date="2010-08" db="EMBL/GenBank/DDBJ databases">
        <authorList>
            <person name="Zeigler D.R."/>
        </authorList>
    </citation>
    <scope>NUCLEOTIDE SEQUENCE</scope>
    <source>
        <strain>W23</strain>
    </source>
</reference>
<dbReference type="Gene3D" id="1.50.10.20">
    <property type="match status" value="1"/>
</dbReference>
<dbReference type="InterPro" id="IPR036249">
    <property type="entry name" value="Thioredoxin-like_sf"/>
</dbReference>
<dbReference type="Proteomes" id="UP000002233">
    <property type="component" value="Chromosome"/>
</dbReference>
<reference evidence="3 4" key="2">
    <citation type="journal article" date="2011" name="Microbiology">
        <title>The genome sequence of Bacillus subtilis subsp. spizizenii W23: insights into speciation within the B. subtilis complex and into the history of B. subtilis genetics.</title>
        <authorList>
            <person name="Zeigler D.R."/>
        </authorList>
    </citation>
    <scope>NUCLEOTIDE SEQUENCE [LARGE SCALE GENOMIC DNA]</scope>
    <source>
        <strain evidence="4">ATCC 23059 / NRRL B-14472 / W23</strain>
    </source>
</reference>
<dbReference type="SUPFAM" id="SSF52833">
    <property type="entry name" value="Thioredoxin-like"/>
    <property type="match status" value="1"/>
</dbReference>
<name>E0U025_BACSH</name>
<dbReference type="AlphaFoldDB" id="E0U025"/>
<dbReference type="InterPro" id="IPR004879">
    <property type="entry name" value="Ssp411-like_TRX"/>
</dbReference>
<dbReference type="Gene3D" id="3.40.30.10">
    <property type="entry name" value="Glutaredoxin"/>
    <property type="match status" value="1"/>
</dbReference>
<dbReference type="PANTHER" id="PTHR42899:SF1">
    <property type="entry name" value="SPERMATOGENESIS-ASSOCIATED PROTEIN 20"/>
    <property type="match status" value="1"/>
</dbReference>
<dbReference type="InterPro" id="IPR008928">
    <property type="entry name" value="6-hairpin_glycosidase_sf"/>
</dbReference>
<evidence type="ECO:0000313" key="3">
    <source>
        <dbReference type="EMBL" id="ADM40098.1"/>
    </source>
</evidence>
<dbReference type="Pfam" id="PF03190">
    <property type="entry name" value="Thioredox_DsbH"/>
    <property type="match status" value="1"/>
</dbReference>
<evidence type="ECO:0000256" key="1">
    <source>
        <dbReference type="SAM" id="Coils"/>
    </source>
</evidence>
<accession>E0U025</accession>
<dbReference type="KEGG" id="bss:BSUW23_20330"/>
<organism evidence="3 4">
    <name type="scientific">Bacillus spizizenii (strain ATCC 23059 / NRRL B-14472 / W23)</name>
    <name type="common">Bacillus subtilis subsp. spizizenii</name>
    <dbReference type="NCBI Taxonomy" id="655816"/>
    <lineage>
        <taxon>Bacteria</taxon>
        <taxon>Bacillati</taxon>
        <taxon>Bacillota</taxon>
        <taxon>Bacilli</taxon>
        <taxon>Bacillales</taxon>
        <taxon>Bacillaceae</taxon>
        <taxon>Bacillus</taxon>
    </lineage>
</organism>
<sequence length="695" mass="79187">MKVGDPMPNKSKPNRLIAEKSPYLLQHAHNPVEWFPWGEEAFEKAKRENKPVLVSIGYSTCHWCHVMAHESFEDEEIARLLNERFVAIKVDREERPDVDSVYMRICQLMTGQGGWPLNVFITPDQKPFYAGTYFPKTSKFNRPGFVDVLEHLSETFANDREHVEDIAENAAKHLQTKTAAKSGEGLSKSAIHRTFQQLANGFDTIYGGFGQAPKFPMPHMLMYLLRYDHNTGQENALYNVTKTLDSMANGGIYDHIGYGFARYSTDDEWLVPHFEKMLYDNALLLTAYTEAYQVTQNSRYKEICEQIITFIQREMTHEDGSFFSALDADTEGEEGKYYVWSKEEILKTLGDDLGMLYCQVYDITEEGNFEGKNIPNLIHTMQEQIKADAGLTKEELSLKLENARQQLLKTREERTYPHVDDKVLTSWNALMIAGLAKAAKVYQEPKYLSLAEDAITFIENQLIIDGRVMVRYRDGEVKNKGFIDDYAFLLWAYLDLYEASFDLSYLQKAKKLTDDMIGLFWDEEHGGFYFTGHDAEALIVREKEVYDGAVPSGNSVAAVQLLRLGQVTGDLSLIEKAETMFSVFKPDIEAYPSGHAFFMQSVLKHVMPKKEIVIFGSADDPARKQITTALQKAFKPNDSILVAEHPDQCKDIAPFAADYRIIDGKTTVYICENFACQQPTTNIEEAIQTLISSRD</sequence>
<dbReference type="InterPro" id="IPR013766">
    <property type="entry name" value="Thioredoxin_domain"/>
</dbReference>
<keyword evidence="1" id="KW-0175">Coiled coil</keyword>
<dbReference type="SUPFAM" id="SSF48208">
    <property type="entry name" value="Six-hairpin glycosidases"/>
    <property type="match status" value="1"/>
</dbReference>
<dbReference type="EMBL" id="CP002183">
    <property type="protein sequence ID" value="ADM40098.1"/>
    <property type="molecule type" value="Genomic_DNA"/>
</dbReference>
<dbReference type="InterPro" id="IPR024705">
    <property type="entry name" value="Ssp411"/>
</dbReference>
<protein>
    <recommendedName>
        <fullName evidence="2">Thioredoxin domain-containing protein</fullName>
    </recommendedName>
</protein>
<dbReference type="HOGENOM" id="CLU_014051_4_1_9"/>
<gene>
    <name evidence="3" type="primary">yyaL</name>
    <name evidence="3" type="ordered locus">BSUW23_20330</name>
</gene>
<evidence type="ECO:0000313" key="4">
    <source>
        <dbReference type="Proteomes" id="UP000002233"/>
    </source>
</evidence>
<dbReference type="InterPro" id="IPR012341">
    <property type="entry name" value="6hp_glycosidase-like_sf"/>
</dbReference>
<dbReference type="CDD" id="cd02955">
    <property type="entry name" value="SSP411"/>
    <property type="match status" value="1"/>
</dbReference>
<feature type="coiled-coil region" evidence="1">
    <location>
        <begin position="386"/>
        <end position="413"/>
    </location>
</feature>
<proteinExistence type="predicted"/>
<dbReference type="PROSITE" id="PS51352">
    <property type="entry name" value="THIOREDOXIN_2"/>
    <property type="match status" value="1"/>
</dbReference>
<feature type="domain" description="Thioredoxin" evidence="2">
    <location>
        <begin position="1"/>
        <end position="154"/>
    </location>
</feature>
<dbReference type="Gene3D" id="1.50.10.10">
    <property type="match status" value="1"/>
</dbReference>
<dbReference type="PANTHER" id="PTHR42899">
    <property type="entry name" value="SPERMATOGENESIS-ASSOCIATED PROTEIN 20"/>
    <property type="match status" value="1"/>
</dbReference>